<feature type="transmembrane region" description="Helical" evidence="6">
    <location>
        <begin position="279"/>
        <end position="300"/>
    </location>
</feature>
<feature type="transmembrane region" description="Helical" evidence="6">
    <location>
        <begin position="93"/>
        <end position="113"/>
    </location>
</feature>
<reference evidence="7" key="1">
    <citation type="journal article" date="2023" name="Mol. Phylogenet. Evol.">
        <title>Genome-scale phylogeny and comparative genomics of the fungal order Sordariales.</title>
        <authorList>
            <person name="Hensen N."/>
            <person name="Bonometti L."/>
            <person name="Westerberg I."/>
            <person name="Brannstrom I.O."/>
            <person name="Guillou S."/>
            <person name="Cros-Aarteil S."/>
            <person name="Calhoun S."/>
            <person name="Haridas S."/>
            <person name="Kuo A."/>
            <person name="Mondo S."/>
            <person name="Pangilinan J."/>
            <person name="Riley R."/>
            <person name="LaButti K."/>
            <person name="Andreopoulos B."/>
            <person name="Lipzen A."/>
            <person name="Chen C."/>
            <person name="Yan M."/>
            <person name="Daum C."/>
            <person name="Ng V."/>
            <person name="Clum A."/>
            <person name="Steindorff A."/>
            <person name="Ohm R.A."/>
            <person name="Martin F."/>
            <person name="Silar P."/>
            <person name="Natvig D.O."/>
            <person name="Lalanne C."/>
            <person name="Gautier V."/>
            <person name="Ament-Velasquez S.L."/>
            <person name="Kruys A."/>
            <person name="Hutchinson M.I."/>
            <person name="Powell A.J."/>
            <person name="Barry K."/>
            <person name="Miller A.N."/>
            <person name="Grigoriev I.V."/>
            <person name="Debuchy R."/>
            <person name="Gladieux P."/>
            <person name="Hiltunen Thoren M."/>
            <person name="Johannesson H."/>
        </authorList>
    </citation>
    <scope>NUCLEOTIDE SEQUENCE</scope>
    <source>
        <strain evidence="7">PSN243</strain>
    </source>
</reference>
<feature type="compositionally biased region" description="Basic and acidic residues" evidence="5">
    <location>
        <begin position="1"/>
        <end position="12"/>
    </location>
</feature>
<keyword evidence="4 6" id="KW-0472">Membrane</keyword>
<dbReference type="EMBL" id="MU865917">
    <property type="protein sequence ID" value="KAK4454208.1"/>
    <property type="molecule type" value="Genomic_DNA"/>
</dbReference>
<evidence type="ECO:0000256" key="1">
    <source>
        <dbReference type="ARBA" id="ARBA00004141"/>
    </source>
</evidence>
<dbReference type="PANTHER" id="PTHR23501:SF199">
    <property type="entry name" value="MFS EFFLUX TRANSPORTER INPD-RELATED"/>
    <property type="match status" value="1"/>
</dbReference>
<keyword evidence="3 6" id="KW-1133">Transmembrane helix</keyword>
<dbReference type="GO" id="GO:0005886">
    <property type="term" value="C:plasma membrane"/>
    <property type="evidence" value="ECO:0007669"/>
    <property type="project" value="TreeGrafter"/>
</dbReference>
<organism evidence="7 8">
    <name type="scientific">Podospora aff. communis PSN243</name>
    <dbReference type="NCBI Taxonomy" id="3040156"/>
    <lineage>
        <taxon>Eukaryota</taxon>
        <taxon>Fungi</taxon>
        <taxon>Dikarya</taxon>
        <taxon>Ascomycota</taxon>
        <taxon>Pezizomycotina</taxon>
        <taxon>Sordariomycetes</taxon>
        <taxon>Sordariomycetidae</taxon>
        <taxon>Sordariales</taxon>
        <taxon>Podosporaceae</taxon>
        <taxon>Podospora</taxon>
    </lineage>
</organism>
<dbReference type="Gene3D" id="1.20.1250.20">
    <property type="entry name" value="MFS general substrate transporter like domains"/>
    <property type="match status" value="1"/>
</dbReference>
<dbReference type="Proteomes" id="UP001321760">
    <property type="component" value="Unassembled WGS sequence"/>
</dbReference>
<protein>
    <submittedName>
        <fullName evidence="7">Sulfate permease</fullName>
    </submittedName>
</protein>
<feature type="transmembrane region" description="Helical" evidence="6">
    <location>
        <begin position="403"/>
        <end position="425"/>
    </location>
</feature>
<evidence type="ECO:0000256" key="5">
    <source>
        <dbReference type="SAM" id="MobiDB-lite"/>
    </source>
</evidence>
<evidence type="ECO:0000256" key="4">
    <source>
        <dbReference type="ARBA" id="ARBA00023136"/>
    </source>
</evidence>
<comment type="subcellular location">
    <subcellularLocation>
        <location evidence="1">Membrane</location>
        <topology evidence="1">Multi-pass membrane protein</topology>
    </subcellularLocation>
</comment>
<gene>
    <name evidence="7" type="ORF">QBC34DRAFT_482111</name>
</gene>
<evidence type="ECO:0000313" key="8">
    <source>
        <dbReference type="Proteomes" id="UP001321760"/>
    </source>
</evidence>
<dbReference type="AlphaFoldDB" id="A0AAV9H0B2"/>
<evidence type="ECO:0000256" key="3">
    <source>
        <dbReference type="ARBA" id="ARBA00022989"/>
    </source>
</evidence>
<feature type="transmembrane region" description="Helical" evidence="6">
    <location>
        <begin position="238"/>
        <end position="259"/>
    </location>
</feature>
<dbReference type="SUPFAM" id="SSF103473">
    <property type="entry name" value="MFS general substrate transporter"/>
    <property type="match status" value="1"/>
</dbReference>
<name>A0AAV9H0B2_9PEZI</name>
<comment type="caution">
    <text evidence="7">The sequence shown here is derived from an EMBL/GenBank/DDBJ whole genome shotgun (WGS) entry which is preliminary data.</text>
</comment>
<proteinExistence type="predicted"/>
<reference evidence="7" key="2">
    <citation type="submission" date="2023-05" db="EMBL/GenBank/DDBJ databases">
        <authorList>
            <consortium name="Lawrence Berkeley National Laboratory"/>
            <person name="Steindorff A."/>
            <person name="Hensen N."/>
            <person name="Bonometti L."/>
            <person name="Westerberg I."/>
            <person name="Brannstrom I.O."/>
            <person name="Guillou S."/>
            <person name="Cros-Aarteil S."/>
            <person name="Calhoun S."/>
            <person name="Haridas S."/>
            <person name="Kuo A."/>
            <person name="Mondo S."/>
            <person name="Pangilinan J."/>
            <person name="Riley R."/>
            <person name="Labutti K."/>
            <person name="Andreopoulos B."/>
            <person name="Lipzen A."/>
            <person name="Chen C."/>
            <person name="Yanf M."/>
            <person name="Daum C."/>
            <person name="Ng V."/>
            <person name="Clum A."/>
            <person name="Ohm R."/>
            <person name="Martin F."/>
            <person name="Silar P."/>
            <person name="Natvig D."/>
            <person name="Lalanne C."/>
            <person name="Gautier V."/>
            <person name="Ament-Velasquez S.L."/>
            <person name="Kruys A."/>
            <person name="Hutchinson M.I."/>
            <person name="Powell A.J."/>
            <person name="Barry K."/>
            <person name="Miller A.N."/>
            <person name="Grigoriev I.V."/>
            <person name="Debuchy R."/>
            <person name="Gladieux P."/>
            <person name="Thoren M.H."/>
            <person name="Johannesson H."/>
        </authorList>
    </citation>
    <scope>NUCLEOTIDE SEQUENCE</scope>
    <source>
        <strain evidence="7">PSN243</strain>
    </source>
</reference>
<feature type="transmembrane region" description="Helical" evidence="6">
    <location>
        <begin position="38"/>
        <end position="56"/>
    </location>
</feature>
<evidence type="ECO:0000256" key="2">
    <source>
        <dbReference type="ARBA" id="ARBA00022692"/>
    </source>
</evidence>
<dbReference type="GO" id="GO:0022857">
    <property type="term" value="F:transmembrane transporter activity"/>
    <property type="evidence" value="ECO:0007669"/>
    <property type="project" value="TreeGrafter"/>
</dbReference>
<sequence>MSSIKTPDEKPGAGDSGSPETAETKASIPNKPTYPNTLSRFLICLGLFLSVLCFGLDPTIITTAVAKITSDFNALEHRLLIFGKLYSELDMKWLYLAALAIFEAGSVICAAAPNSASLIIGRAIAGLGAAGMITGVFLIIEHIAPLQSRPKITGMVGGAMGIAQVVVNLPRGAVTFVAVFVLVNVPKSDALADSKKTEYQRLAGIIRRFDLLGTVVLLPAIVSLLLALQWGGTEYAWGFWRVITTLVVFGVATLVWVGIQYRAGDDATVPLRIIRGRSIISAMWFIFCIIAVLVIFVQYVTIWSQARLGVSAYQSGINLLAATVSMSVTFIAAGFLTSKIGYYVPPIIASTIITCISCGLITRFNLDTARAYWIPSLLLLTGIGIGAQQPFTIPQTVLIGPDISLGTSIIIFSQTLSGTIFISIANNIFYPPTRLRAHEPSSCRGSRGCSLGRYPGEIEGLLEAYAATLGKVWIVMVVMACLSIFGVVFPEWRSVK</sequence>
<feature type="transmembrane region" description="Helical" evidence="6">
    <location>
        <begin position="472"/>
        <end position="492"/>
    </location>
</feature>
<feature type="transmembrane region" description="Helical" evidence="6">
    <location>
        <begin position="343"/>
        <end position="366"/>
    </location>
</feature>
<evidence type="ECO:0000256" key="6">
    <source>
        <dbReference type="SAM" id="Phobius"/>
    </source>
</evidence>
<feature type="transmembrane region" description="Helical" evidence="6">
    <location>
        <begin position="372"/>
        <end position="391"/>
    </location>
</feature>
<feature type="transmembrane region" description="Helical" evidence="6">
    <location>
        <begin position="211"/>
        <end position="232"/>
    </location>
</feature>
<keyword evidence="2 6" id="KW-0812">Transmembrane</keyword>
<feature type="region of interest" description="Disordered" evidence="5">
    <location>
        <begin position="1"/>
        <end position="29"/>
    </location>
</feature>
<accession>A0AAV9H0B2</accession>
<feature type="transmembrane region" description="Helical" evidence="6">
    <location>
        <begin position="119"/>
        <end position="140"/>
    </location>
</feature>
<keyword evidence="8" id="KW-1185">Reference proteome</keyword>
<dbReference type="InterPro" id="IPR036259">
    <property type="entry name" value="MFS_trans_sf"/>
</dbReference>
<dbReference type="PANTHER" id="PTHR23501">
    <property type="entry name" value="MAJOR FACILITATOR SUPERFAMILY"/>
    <property type="match status" value="1"/>
</dbReference>
<evidence type="ECO:0000313" key="7">
    <source>
        <dbReference type="EMBL" id="KAK4454208.1"/>
    </source>
</evidence>